<keyword evidence="18" id="KW-0479">Metal-binding</keyword>
<evidence type="ECO:0000256" key="18">
    <source>
        <dbReference type="PIRSR" id="PIRSR600829-4"/>
    </source>
</evidence>
<keyword evidence="4" id="KW-0444">Lipid biosynthesis</keyword>
<dbReference type="InterPro" id="IPR036945">
    <property type="entry name" value="DAGK_sf"/>
</dbReference>
<feature type="binding site" evidence="16">
    <location>
        <position position="121"/>
    </location>
    <ligand>
        <name>substrate</name>
    </ligand>
</feature>
<dbReference type="eggNOG" id="COG0818">
    <property type="taxonomic scope" value="Bacteria"/>
</dbReference>
<dbReference type="PANTHER" id="PTHR34299:SF1">
    <property type="entry name" value="DIACYLGLYCEROL KINASE"/>
    <property type="match status" value="1"/>
</dbReference>
<evidence type="ECO:0000256" key="2">
    <source>
        <dbReference type="ARBA" id="ARBA00005967"/>
    </source>
</evidence>
<comment type="cofactor">
    <cofactor evidence="18">
        <name>Mg(2+)</name>
        <dbReference type="ChEBI" id="CHEBI:18420"/>
    </cofactor>
    <text evidence="18">Mn(2+), Zn(2+), Cd(2+) and Co(2+) support activity to lesser extents.</text>
</comment>
<evidence type="ECO:0000256" key="14">
    <source>
        <dbReference type="ARBA" id="ARBA00023264"/>
    </source>
</evidence>
<keyword evidence="7 17" id="KW-0547">Nucleotide-binding</keyword>
<keyword evidence="8 20" id="KW-0418">Kinase</keyword>
<dbReference type="GO" id="GO:0046872">
    <property type="term" value="F:metal ion binding"/>
    <property type="evidence" value="ECO:0007669"/>
    <property type="project" value="UniProtKB-KW"/>
</dbReference>
<evidence type="ECO:0000256" key="17">
    <source>
        <dbReference type="PIRSR" id="PIRSR600829-3"/>
    </source>
</evidence>
<evidence type="ECO:0000256" key="3">
    <source>
        <dbReference type="ARBA" id="ARBA00022475"/>
    </source>
</evidence>
<keyword evidence="11" id="KW-0443">Lipid metabolism</keyword>
<keyword evidence="6 19" id="KW-0812">Transmembrane</keyword>
<evidence type="ECO:0000256" key="15">
    <source>
        <dbReference type="PIRSR" id="PIRSR600829-1"/>
    </source>
</evidence>
<feature type="binding site" evidence="16">
    <location>
        <position position="53"/>
    </location>
    <ligand>
        <name>substrate</name>
    </ligand>
</feature>
<dbReference type="Proteomes" id="UP000016960">
    <property type="component" value="Unassembled WGS sequence"/>
</dbReference>
<dbReference type="GO" id="GO:0005886">
    <property type="term" value="C:plasma membrane"/>
    <property type="evidence" value="ECO:0007669"/>
    <property type="project" value="UniProtKB-SubCell"/>
</dbReference>
<dbReference type="STRING" id="582515.KR51_00027000"/>
<keyword evidence="13" id="KW-0594">Phospholipid biosynthesis</keyword>
<dbReference type="InParanoid" id="U5DJG2"/>
<dbReference type="Gene3D" id="1.10.287.3610">
    <property type="match status" value="1"/>
</dbReference>
<feature type="binding site" evidence="17">
    <location>
        <begin position="147"/>
        <end position="148"/>
    </location>
    <ligand>
        <name>ATP</name>
        <dbReference type="ChEBI" id="CHEBI:30616"/>
    </ligand>
</feature>
<evidence type="ECO:0000256" key="11">
    <source>
        <dbReference type="ARBA" id="ARBA00023098"/>
    </source>
</evidence>
<accession>U5DJG2</accession>
<dbReference type="InterPro" id="IPR000829">
    <property type="entry name" value="DAGK"/>
</dbReference>
<dbReference type="Pfam" id="PF01219">
    <property type="entry name" value="DAGK_prokar"/>
    <property type="match status" value="1"/>
</dbReference>
<evidence type="ECO:0000313" key="20">
    <source>
        <dbReference type="EMBL" id="ERN40714.1"/>
    </source>
</evidence>
<dbReference type="FunCoup" id="U5DJG2">
    <property type="interactions" value="49"/>
</dbReference>
<feature type="binding site" evidence="17">
    <location>
        <position position="128"/>
    </location>
    <ligand>
        <name>ATP</name>
        <dbReference type="ChEBI" id="CHEBI:30616"/>
    </ligand>
</feature>
<dbReference type="GO" id="GO:0008654">
    <property type="term" value="P:phospholipid biosynthetic process"/>
    <property type="evidence" value="ECO:0007669"/>
    <property type="project" value="UniProtKB-KW"/>
</dbReference>
<dbReference type="GO" id="GO:0004143">
    <property type="term" value="F:ATP-dependent diacylglycerol kinase activity"/>
    <property type="evidence" value="ECO:0007669"/>
    <property type="project" value="UniProtKB-EC"/>
</dbReference>
<feature type="active site" description="Proton acceptor" evidence="15">
    <location>
        <position position="121"/>
    </location>
</feature>
<evidence type="ECO:0000256" key="5">
    <source>
        <dbReference type="ARBA" id="ARBA00022679"/>
    </source>
</evidence>
<feature type="transmembrane region" description="Helical" evidence="19">
    <location>
        <begin position="83"/>
        <end position="100"/>
    </location>
</feature>
<evidence type="ECO:0000256" key="1">
    <source>
        <dbReference type="ARBA" id="ARBA00004651"/>
    </source>
</evidence>
<dbReference type="PATRIC" id="fig|582515.4.peg.3034"/>
<evidence type="ECO:0000256" key="13">
    <source>
        <dbReference type="ARBA" id="ARBA00023209"/>
    </source>
</evidence>
<feature type="transmembrane region" description="Helical" evidence="19">
    <location>
        <begin position="151"/>
        <end position="178"/>
    </location>
</feature>
<dbReference type="PANTHER" id="PTHR34299">
    <property type="entry name" value="DIACYLGLYCEROL KINASE"/>
    <property type="match status" value="1"/>
</dbReference>
<gene>
    <name evidence="20" type="ORF">KR51_00027000</name>
</gene>
<evidence type="ECO:0000256" key="10">
    <source>
        <dbReference type="ARBA" id="ARBA00022989"/>
    </source>
</evidence>
<evidence type="ECO:0000256" key="12">
    <source>
        <dbReference type="ARBA" id="ARBA00023136"/>
    </source>
</evidence>
<dbReference type="EMBL" id="ASSJ01000070">
    <property type="protein sequence ID" value="ERN40714.1"/>
    <property type="molecule type" value="Genomic_DNA"/>
</dbReference>
<keyword evidence="9 17" id="KW-0067">ATP-binding</keyword>
<evidence type="ECO:0000313" key="21">
    <source>
        <dbReference type="Proteomes" id="UP000016960"/>
    </source>
</evidence>
<evidence type="ECO:0000256" key="7">
    <source>
        <dbReference type="ARBA" id="ARBA00022741"/>
    </source>
</evidence>
<dbReference type="InterPro" id="IPR033717">
    <property type="entry name" value="UDPK"/>
</dbReference>
<dbReference type="PROSITE" id="PS01069">
    <property type="entry name" value="DAGK_PROKAR"/>
    <property type="match status" value="1"/>
</dbReference>
<keyword evidence="3" id="KW-1003">Cell membrane</keyword>
<evidence type="ECO:0000256" key="8">
    <source>
        <dbReference type="ARBA" id="ARBA00022777"/>
    </source>
</evidence>
<keyword evidence="5 20" id="KW-0808">Transferase</keyword>
<proteinExistence type="inferred from homology"/>
<evidence type="ECO:0000256" key="6">
    <source>
        <dbReference type="ARBA" id="ARBA00022692"/>
    </source>
</evidence>
<feature type="transmembrane region" description="Helical" evidence="19">
    <location>
        <begin position="107"/>
        <end position="131"/>
    </location>
</feature>
<feature type="binding site" evidence="18">
    <location>
        <position position="128"/>
    </location>
    <ligand>
        <name>a divalent metal cation</name>
        <dbReference type="ChEBI" id="CHEBI:60240"/>
    </ligand>
</feature>
<protein>
    <submittedName>
        <fullName evidence="20">Diacylglycerol kinase</fullName>
        <ecNumber evidence="20">2.7.1.107</ecNumber>
    </submittedName>
</protein>
<dbReference type="GO" id="GO:0005524">
    <property type="term" value="F:ATP binding"/>
    <property type="evidence" value="ECO:0007669"/>
    <property type="project" value="UniProtKB-KW"/>
</dbReference>
<name>U5DJG2_9CHRO</name>
<keyword evidence="18" id="KW-0460">Magnesium</keyword>
<comment type="caution">
    <text evidence="20">The sequence shown here is derived from an EMBL/GenBank/DDBJ whole genome shotgun (WGS) entry which is preliminary data.</text>
</comment>
<evidence type="ECO:0000256" key="16">
    <source>
        <dbReference type="PIRSR" id="PIRSR600829-2"/>
    </source>
</evidence>
<sequence length="180" mass="19084">MHLTQPGTMSNFSSTAPRKGKLAAAEDFSRYVPSASVETEAPRGARAERSERRLAWKVAPNLLVSFRYAWAGVHYAFVTQRNFRIHCTVGVLALALGAFLQVGTVELAVVGLTAALVMVLELLNTAIESVVDLTVRQTYHELAKTAKDCAAGAVLIAAIASVVVAGLILLPPLATLVLGS</sequence>
<dbReference type="OrthoDB" id="9789934at2"/>
<keyword evidence="10 19" id="KW-1133">Transmembrane helix</keyword>
<reference evidence="20 21" key="1">
    <citation type="submission" date="2013-05" db="EMBL/GenBank/DDBJ databases">
        <title>Draft genome sequence of Rubidibacter lacunae KORDI 51-2.</title>
        <authorList>
            <person name="Choi D.H."/>
            <person name="Noh J.H."/>
            <person name="Kwon K.-K."/>
            <person name="Lee J.-H."/>
            <person name="Ryu J.-Y."/>
        </authorList>
    </citation>
    <scope>NUCLEOTIDE SEQUENCE [LARGE SCALE GENOMIC DNA]</scope>
    <source>
        <strain evidence="20 21">KORDI 51-2</strain>
    </source>
</reference>
<feature type="binding site" evidence="17">
    <location>
        <position position="68"/>
    </location>
    <ligand>
        <name>ATP</name>
        <dbReference type="ChEBI" id="CHEBI:30616"/>
    </ligand>
</feature>
<feature type="binding site" evidence="17">
    <location>
        <position position="53"/>
    </location>
    <ligand>
        <name>ATP</name>
        <dbReference type="ChEBI" id="CHEBI:30616"/>
    </ligand>
</feature>
<comment type="similarity">
    <text evidence="2">Belongs to the bacterial diacylglycerol kinase family.</text>
</comment>
<keyword evidence="14" id="KW-1208">Phospholipid metabolism</keyword>
<evidence type="ECO:0000256" key="19">
    <source>
        <dbReference type="SAM" id="Phobius"/>
    </source>
</evidence>
<dbReference type="EC" id="2.7.1.107" evidence="20"/>
<keyword evidence="12 19" id="KW-0472">Membrane</keyword>
<evidence type="ECO:0000256" key="4">
    <source>
        <dbReference type="ARBA" id="ARBA00022516"/>
    </source>
</evidence>
<dbReference type="CDD" id="cd14265">
    <property type="entry name" value="UDPK_IM_like"/>
    <property type="match status" value="1"/>
</dbReference>
<organism evidence="20 21">
    <name type="scientific">Rubidibacter lacunae KORDI 51-2</name>
    <dbReference type="NCBI Taxonomy" id="582515"/>
    <lineage>
        <taxon>Bacteria</taxon>
        <taxon>Bacillati</taxon>
        <taxon>Cyanobacteriota</taxon>
        <taxon>Cyanophyceae</taxon>
        <taxon>Oscillatoriophycideae</taxon>
        <taxon>Chroococcales</taxon>
        <taxon>Aphanothecaceae</taxon>
        <taxon>Rubidibacter</taxon>
    </lineage>
</organism>
<evidence type="ECO:0000256" key="9">
    <source>
        <dbReference type="ARBA" id="ARBA00022840"/>
    </source>
</evidence>
<comment type="subcellular location">
    <subcellularLocation>
        <location evidence="1">Cell membrane</location>
        <topology evidence="1">Multi-pass membrane protein</topology>
    </subcellularLocation>
</comment>
<keyword evidence="21" id="KW-1185">Reference proteome</keyword>
<dbReference type="AlphaFoldDB" id="U5DJG2"/>